<dbReference type="SFLD" id="SFLDF00281">
    <property type="entry name" value="FeMo_cofactor_biosynthesis_pro"/>
    <property type="match status" value="1"/>
</dbReference>
<evidence type="ECO:0000256" key="1">
    <source>
        <dbReference type="ARBA" id="ARBA00001966"/>
    </source>
</evidence>
<evidence type="ECO:0000256" key="8">
    <source>
        <dbReference type="ARBA" id="ARBA00022723"/>
    </source>
</evidence>
<evidence type="ECO:0000256" key="3">
    <source>
        <dbReference type="ARBA" id="ARBA00005155"/>
    </source>
</evidence>
<dbReference type="InterPro" id="IPR007197">
    <property type="entry name" value="rSAM"/>
</dbReference>
<evidence type="ECO:0000259" key="15">
    <source>
        <dbReference type="PROSITE" id="PS51918"/>
    </source>
</evidence>
<dbReference type="GO" id="GO:0051539">
    <property type="term" value="F:4 iron, 4 sulfur cluster binding"/>
    <property type="evidence" value="ECO:0007669"/>
    <property type="project" value="UniProtKB-KW"/>
</dbReference>
<evidence type="ECO:0000256" key="4">
    <source>
        <dbReference type="ARBA" id="ARBA00006804"/>
    </source>
</evidence>
<dbReference type="Proteomes" id="UP000054976">
    <property type="component" value="Unassembled WGS sequence"/>
</dbReference>
<evidence type="ECO:0000256" key="11">
    <source>
        <dbReference type="ARBA" id="ARBA00023231"/>
    </source>
</evidence>
<comment type="pathway">
    <text evidence="3">Cofactor biosynthesis; Fe-Mo cofactor biosynthesis.</text>
</comment>
<keyword evidence="7" id="KW-0949">S-adenosyl-L-methionine</keyword>
<dbReference type="InterPro" id="IPR006638">
    <property type="entry name" value="Elp3/MiaA/NifB-like_rSAM"/>
</dbReference>
<dbReference type="SUPFAM" id="SSF102114">
    <property type="entry name" value="Radical SAM enzymes"/>
    <property type="match status" value="1"/>
</dbReference>
<accession>A0A0U9HR85</accession>
<evidence type="ECO:0000256" key="6">
    <source>
        <dbReference type="ARBA" id="ARBA00022485"/>
    </source>
</evidence>
<evidence type="ECO:0000256" key="12">
    <source>
        <dbReference type="ARBA" id="ARBA00023239"/>
    </source>
</evidence>
<dbReference type="EMBL" id="BCNO01000003">
    <property type="protein sequence ID" value="GAQ95552.1"/>
    <property type="molecule type" value="Genomic_DNA"/>
</dbReference>
<dbReference type="OrthoDB" id="9800746at2"/>
<dbReference type="PANTHER" id="PTHR43787">
    <property type="entry name" value="FEMO COFACTOR BIOSYNTHESIS PROTEIN NIFB-RELATED"/>
    <property type="match status" value="1"/>
</dbReference>
<keyword evidence="9" id="KW-0408">Iron</keyword>
<keyword evidence="6" id="KW-0004">4Fe-4S</keyword>
<keyword evidence="12" id="KW-0456">Lyase</keyword>
<feature type="domain" description="Radical SAM core" evidence="15">
    <location>
        <begin position="22"/>
        <end position="261"/>
    </location>
</feature>
<evidence type="ECO:0000256" key="7">
    <source>
        <dbReference type="ARBA" id="ARBA00022691"/>
    </source>
</evidence>
<keyword evidence="10" id="KW-0411">Iron-sulfur</keyword>
<dbReference type="RefSeq" id="WP_059176987.1">
    <property type="nucleotide sequence ID" value="NZ_BCNO01000003.1"/>
</dbReference>
<dbReference type="InterPro" id="IPR058240">
    <property type="entry name" value="rSAM_sf"/>
</dbReference>
<dbReference type="SFLD" id="SFLDG01067">
    <property type="entry name" value="SPASM/twitch_domain_containing"/>
    <property type="match status" value="1"/>
</dbReference>
<evidence type="ECO:0000313" key="17">
    <source>
        <dbReference type="Proteomes" id="UP000054976"/>
    </source>
</evidence>
<dbReference type="STRING" id="86166.TAGGR_324"/>
<dbReference type="Gene3D" id="3.20.20.70">
    <property type="entry name" value="Aldolase class I"/>
    <property type="match status" value="1"/>
</dbReference>
<keyword evidence="11" id="KW-0535">Nitrogen fixation</keyword>
<organism evidence="16 17">
    <name type="scientific">Thermodesulfovibrio aggregans</name>
    <dbReference type="NCBI Taxonomy" id="86166"/>
    <lineage>
        <taxon>Bacteria</taxon>
        <taxon>Pseudomonadati</taxon>
        <taxon>Nitrospirota</taxon>
        <taxon>Thermodesulfovibrionia</taxon>
        <taxon>Thermodesulfovibrionales</taxon>
        <taxon>Thermodesulfovibrionaceae</taxon>
        <taxon>Thermodesulfovibrio</taxon>
    </lineage>
</organism>
<evidence type="ECO:0000256" key="14">
    <source>
        <dbReference type="ARBA" id="ARBA00032102"/>
    </source>
</evidence>
<sequence length="294" mass="33209">MKKLLFDPKILKRHPCFSAEAHHKFGRIHLPVAPFCNIKCGYCDRKYNCVNESRPGVSSIVVSPEEAINRVREIFDRGQNISVIGVAGPGDPLANNSTFEFFEKVKKEFPEVILCLSTNGLYLHEKLPLLKEYGIKTITITINAVKEETAQKIYSWVSYGGKIYRGKEASEILLSNQWRGFREASKEGFFIKINTVLIPSVNEEEIPAIAELAGSIGATVMNIIPLIPQADFKHLQRPSHKMLNSLREHCSQYISQITHCKHCRADAYGVLGDDRDIELELLNARIGEVYSEYV</sequence>
<dbReference type="SFLD" id="SFLDS00029">
    <property type="entry name" value="Radical_SAM"/>
    <property type="match status" value="1"/>
</dbReference>
<evidence type="ECO:0000256" key="2">
    <source>
        <dbReference type="ARBA" id="ARBA00003522"/>
    </source>
</evidence>
<evidence type="ECO:0000256" key="13">
    <source>
        <dbReference type="ARBA" id="ARBA00030926"/>
    </source>
</evidence>
<keyword evidence="8" id="KW-0479">Metal-binding</keyword>
<comment type="caution">
    <text evidence="16">The sequence shown here is derived from an EMBL/GenBank/DDBJ whole genome shotgun (WGS) entry which is preliminary data.</text>
</comment>
<protein>
    <recommendedName>
        <fullName evidence="5">FeMo cofactor biosynthesis protein NifB</fullName>
    </recommendedName>
    <alternativeName>
        <fullName evidence="14">Nitrogenase cofactor maturase NifB</fullName>
    </alternativeName>
    <alternativeName>
        <fullName evidence="13">Radical SAM assemblase NifB</fullName>
    </alternativeName>
</protein>
<name>A0A0U9HR85_9BACT</name>
<dbReference type="PROSITE" id="PS51918">
    <property type="entry name" value="RADICAL_SAM"/>
    <property type="match status" value="1"/>
</dbReference>
<keyword evidence="17" id="KW-1185">Reference proteome</keyword>
<dbReference type="Pfam" id="PF04055">
    <property type="entry name" value="Radical_SAM"/>
    <property type="match status" value="1"/>
</dbReference>
<dbReference type="InterPro" id="IPR013785">
    <property type="entry name" value="Aldolase_TIM"/>
</dbReference>
<dbReference type="SFLD" id="SFLDG01068">
    <property type="entry name" value="FeMo_cofactor_biosynthesis_pro"/>
    <property type="match status" value="1"/>
</dbReference>
<proteinExistence type="inferred from homology"/>
<comment type="function">
    <text evidence="2">Involved in the biosynthesis of the iron-molybdenum cofactor (FeMo-co or M-cluster) found in the dinitrogenase enzyme of the nitrogenase complex in nitrogen-fixing microorganisms. NifB catalyzes the crucial step of radical SAM-dependent carbide insertion that occurs concomitant with the insertion of a 9th sulfur and the rearrangement/coupling of two [4Fe-4S] clusters into a [8Fe-9S-C] cluster, the precursor to the M-cluster.</text>
</comment>
<reference evidence="17" key="1">
    <citation type="submission" date="2016-01" db="EMBL/GenBank/DDBJ databases">
        <title>Draft genome sequence of Thermodesulfovibrio aggregans strain TGE-P1.</title>
        <authorList>
            <person name="Sekiguchi Y."/>
            <person name="Ohashi A."/>
            <person name="Matsuura N."/>
            <person name="Tourlousse M.D."/>
        </authorList>
    </citation>
    <scope>NUCLEOTIDE SEQUENCE [LARGE SCALE GENOMIC DNA]</scope>
    <source>
        <strain evidence="17">TGE-P1</strain>
    </source>
</reference>
<dbReference type="SMART" id="SM00729">
    <property type="entry name" value="Elp3"/>
    <property type="match status" value="1"/>
</dbReference>
<evidence type="ECO:0000313" key="16">
    <source>
        <dbReference type="EMBL" id="GAQ95552.1"/>
    </source>
</evidence>
<evidence type="ECO:0000256" key="9">
    <source>
        <dbReference type="ARBA" id="ARBA00023004"/>
    </source>
</evidence>
<comment type="similarity">
    <text evidence="4">Belongs to the radical SAM superfamily. NifB family.</text>
</comment>
<dbReference type="CDD" id="cd01335">
    <property type="entry name" value="Radical_SAM"/>
    <property type="match status" value="1"/>
</dbReference>
<comment type="cofactor">
    <cofactor evidence="1">
        <name>[4Fe-4S] cluster</name>
        <dbReference type="ChEBI" id="CHEBI:49883"/>
    </cofactor>
</comment>
<dbReference type="UniPathway" id="UPA00782"/>
<gene>
    <name evidence="16" type="ORF">TAGGR_324</name>
</gene>
<dbReference type="AlphaFoldDB" id="A0A0U9HR85"/>
<evidence type="ECO:0000256" key="10">
    <source>
        <dbReference type="ARBA" id="ARBA00023014"/>
    </source>
</evidence>
<dbReference type="PANTHER" id="PTHR43787:SF13">
    <property type="entry name" value="FEMO COFACTOR BIOSYNTHESIS PROTEIN NIFB"/>
    <property type="match status" value="1"/>
</dbReference>
<evidence type="ECO:0000256" key="5">
    <source>
        <dbReference type="ARBA" id="ARBA00021702"/>
    </source>
</evidence>
<dbReference type="GO" id="GO:0016829">
    <property type="term" value="F:lyase activity"/>
    <property type="evidence" value="ECO:0007669"/>
    <property type="project" value="UniProtKB-KW"/>
</dbReference>
<dbReference type="GO" id="GO:0046872">
    <property type="term" value="F:metal ion binding"/>
    <property type="evidence" value="ECO:0007669"/>
    <property type="project" value="UniProtKB-KW"/>
</dbReference>